<dbReference type="CDD" id="cd09163">
    <property type="entry name" value="PLDc_CLS_unchar2_2"/>
    <property type="match status" value="1"/>
</dbReference>
<dbReference type="InterPro" id="IPR025202">
    <property type="entry name" value="PLD-like_dom"/>
</dbReference>
<dbReference type="SMART" id="SM00155">
    <property type="entry name" value="PLDc"/>
    <property type="match status" value="2"/>
</dbReference>
<keyword evidence="1" id="KW-1133">Transmembrane helix</keyword>
<dbReference type="Pfam" id="PF13091">
    <property type="entry name" value="PLDc_2"/>
    <property type="match status" value="2"/>
</dbReference>
<reference evidence="3 4" key="1">
    <citation type="submission" date="2020-06" db="EMBL/GenBank/DDBJ databases">
        <title>Interaction of electrochemicaly active bacteria, Geobacter bremensis R4 on different carbon anode.</title>
        <authorList>
            <person name="Meng L."/>
            <person name="Yoshida N."/>
        </authorList>
    </citation>
    <scope>NUCLEOTIDE SEQUENCE [LARGE SCALE GENOMIC DNA]</scope>
    <source>
        <strain evidence="3 4">R4</strain>
    </source>
</reference>
<dbReference type="GO" id="GO:0005886">
    <property type="term" value="C:plasma membrane"/>
    <property type="evidence" value="ECO:0007669"/>
    <property type="project" value="UniProtKB-SubCell"/>
</dbReference>
<dbReference type="PANTHER" id="PTHR21248">
    <property type="entry name" value="CARDIOLIPIN SYNTHASE"/>
    <property type="match status" value="1"/>
</dbReference>
<feature type="domain" description="PLD phosphodiesterase" evidence="2">
    <location>
        <begin position="392"/>
        <end position="414"/>
    </location>
</feature>
<sequence>MRFLDHILWGLLLLFLILLAMVSAGHALINKRDPRSALGWILASLAIPLLGPLFYWGMGVNRIYSRARRWHEEAGAPLQPLPPGSQPSAPLPPELSYLKELRNLSEHVVSTRLLPGNNLTPLENGEEAYPAMLAAIDRAEGSVHLCTYIFDGDDTGKRFVMALSRAADRGVEVRVIVDSLGEKYSKPTARELLKGSGVRFRRFLPLRPGGYLNLRIHRKLLVVDGKIAFTGGMNIGSRHLVSSRPPVVKDLHFQVTGPVVADLQRTFLEDWSFAGGAQLTGPRYYPELVPTGSALVRAVSDGPDKEFRKLNWIILGALSCARRRVTIVTPYFIPDRPLISALVTAALRGVAITLVLPEVNNLPYVQWASRSYLWELLQQGVRIFAQPPPFVHTKFMVVDRSWSLIGSANLDPRSLRLNFEFNLEVYDLQFARLLEEHCQATLELSREITLAEMDGRPLAIKLRDAAAKLFSPYL</sequence>
<keyword evidence="1" id="KW-0812">Transmembrane</keyword>
<feature type="domain" description="PLD phosphodiesterase" evidence="2">
    <location>
        <begin position="212"/>
        <end position="239"/>
    </location>
</feature>
<dbReference type="Gene3D" id="3.30.870.10">
    <property type="entry name" value="Endonuclease Chain A"/>
    <property type="match status" value="2"/>
</dbReference>
<dbReference type="SUPFAM" id="SSF56024">
    <property type="entry name" value="Phospholipase D/nuclease"/>
    <property type="match status" value="2"/>
</dbReference>
<keyword evidence="1" id="KW-0472">Membrane</keyword>
<evidence type="ECO:0000259" key="2">
    <source>
        <dbReference type="PROSITE" id="PS50035"/>
    </source>
</evidence>
<proteinExistence type="predicted"/>
<dbReference type="PANTHER" id="PTHR21248:SF22">
    <property type="entry name" value="PHOSPHOLIPASE D"/>
    <property type="match status" value="1"/>
</dbReference>
<feature type="transmembrane region" description="Helical" evidence="1">
    <location>
        <begin position="37"/>
        <end position="58"/>
    </location>
</feature>
<keyword evidence="4" id="KW-1185">Reference proteome</keyword>
<dbReference type="KEGG" id="gbn:GEOBRER4_34500"/>
<dbReference type="InterPro" id="IPR001736">
    <property type="entry name" value="PLipase_D/transphosphatidylase"/>
</dbReference>
<accession>A0A6S6M4X4</accession>
<dbReference type="RefSeq" id="WP_185243345.1">
    <property type="nucleotide sequence ID" value="NZ_AP023213.1"/>
</dbReference>
<name>A0A6S6M4X4_9BACT</name>
<dbReference type="CDD" id="cd09157">
    <property type="entry name" value="PLDc_CLS_unchar2_1"/>
    <property type="match status" value="1"/>
</dbReference>
<evidence type="ECO:0000256" key="1">
    <source>
        <dbReference type="SAM" id="Phobius"/>
    </source>
</evidence>
<dbReference type="AlphaFoldDB" id="A0A6S6M4X4"/>
<gene>
    <name evidence="3" type="ORF">GEOBRER4_n3594</name>
</gene>
<dbReference type="GO" id="GO:0032049">
    <property type="term" value="P:cardiolipin biosynthetic process"/>
    <property type="evidence" value="ECO:0007669"/>
    <property type="project" value="UniProtKB-ARBA"/>
</dbReference>
<evidence type="ECO:0000313" key="3">
    <source>
        <dbReference type="EMBL" id="BCG48700.1"/>
    </source>
</evidence>
<dbReference type="EMBL" id="AP023213">
    <property type="protein sequence ID" value="BCG48700.1"/>
    <property type="molecule type" value="Genomic_DNA"/>
</dbReference>
<dbReference type="Proteomes" id="UP000515472">
    <property type="component" value="Chromosome"/>
</dbReference>
<dbReference type="GO" id="GO:0008808">
    <property type="term" value="F:cardiolipin synthase activity"/>
    <property type="evidence" value="ECO:0007669"/>
    <property type="project" value="TreeGrafter"/>
</dbReference>
<protein>
    <submittedName>
        <fullName evidence="3">Cardiolipin synthase, bacterial type ClsA</fullName>
    </submittedName>
</protein>
<organism evidence="3 4">
    <name type="scientific">Citrifermentans bremense</name>
    <dbReference type="NCBI Taxonomy" id="60035"/>
    <lineage>
        <taxon>Bacteria</taxon>
        <taxon>Pseudomonadati</taxon>
        <taxon>Thermodesulfobacteriota</taxon>
        <taxon>Desulfuromonadia</taxon>
        <taxon>Geobacterales</taxon>
        <taxon>Geobacteraceae</taxon>
        <taxon>Citrifermentans</taxon>
    </lineage>
</organism>
<evidence type="ECO:0000313" key="4">
    <source>
        <dbReference type="Proteomes" id="UP000515472"/>
    </source>
</evidence>
<dbReference type="PROSITE" id="PS50035">
    <property type="entry name" value="PLD"/>
    <property type="match status" value="2"/>
</dbReference>